<dbReference type="InterPro" id="IPR008166">
    <property type="entry name" value="Glyco_transf_92"/>
</dbReference>
<evidence type="ECO:0000313" key="9">
    <source>
        <dbReference type="Proteomes" id="UP000694941"/>
    </source>
</evidence>
<protein>
    <recommendedName>
        <fullName evidence="8">Glycosyltransferase family 92 protein</fullName>
        <ecNumber evidence="8">2.4.1.-</ecNumber>
    </recommendedName>
</protein>
<evidence type="ECO:0000256" key="7">
    <source>
        <dbReference type="ARBA" id="ARBA00023136"/>
    </source>
</evidence>
<keyword evidence="6 8" id="KW-1133">Transmembrane helix</keyword>
<evidence type="ECO:0000313" key="10">
    <source>
        <dbReference type="RefSeq" id="XP_013777358.1"/>
    </source>
</evidence>
<accession>A0ABM1B964</accession>
<evidence type="ECO:0000256" key="3">
    <source>
        <dbReference type="ARBA" id="ARBA00022676"/>
    </source>
</evidence>
<proteinExistence type="inferred from homology"/>
<keyword evidence="7 8" id="KW-0472">Membrane</keyword>
<dbReference type="Proteomes" id="UP000694941">
    <property type="component" value="Unplaced"/>
</dbReference>
<dbReference type="GeneID" id="106462032"/>
<keyword evidence="4 8" id="KW-0808">Transferase</keyword>
<keyword evidence="5 8" id="KW-0812">Transmembrane</keyword>
<evidence type="ECO:0000256" key="1">
    <source>
        <dbReference type="ARBA" id="ARBA00004167"/>
    </source>
</evidence>
<dbReference type="PANTHER" id="PTHR21461">
    <property type="entry name" value="GLYCOSYLTRANSFERASE FAMILY 92 PROTEIN"/>
    <property type="match status" value="1"/>
</dbReference>
<feature type="transmembrane region" description="Helical" evidence="8">
    <location>
        <begin position="12"/>
        <end position="31"/>
    </location>
</feature>
<evidence type="ECO:0000256" key="5">
    <source>
        <dbReference type="ARBA" id="ARBA00022692"/>
    </source>
</evidence>
<keyword evidence="9" id="KW-1185">Reference proteome</keyword>
<name>A0ABM1B964_LIMPO</name>
<dbReference type="RefSeq" id="XP_013777358.1">
    <property type="nucleotide sequence ID" value="XM_013921904.1"/>
</dbReference>
<dbReference type="Pfam" id="PF01697">
    <property type="entry name" value="Glyco_transf_92"/>
    <property type="match status" value="1"/>
</dbReference>
<comment type="subcellular location">
    <subcellularLocation>
        <location evidence="1">Membrane</location>
        <topology evidence="1">Single-pass membrane protein</topology>
    </subcellularLocation>
</comment>
<gene>
    <name evidence="10" type="primary">LOC106462032</name>
</gene>
<comment type="similarity">
    <text evidence="2 8">Belongs to the glycosyltransferase 92 family.</text>
</comment>
<reference evidence="10" key="1">
    <citation type="submission" date="2025-08" db="UniProtKB">
        <authorList>
            <consortium name="RefSeq"/>
        </authorList>
    </citation>
    <scope>IDENTIFICATION</scope>
    <source>
        <tissue evidence="10">Muscle</tissue>
    </source>
</reference>
<evidence type="ECO:0000256" key="4">
    <source>
        <dbReference type="ARBA" id="ARBA00022679"/>
    </source>
</evidence>
<dbReference type="PANTHER" id="PTHR21461:SF40">
    <property type="entry name" value="GLYCOSYLTRANSFERASE FAMILY 92 PROTEIN"/>
    <property type="match status" value="1"/>
</dbReference>
<evidence type="ECO:0000256" key="6">
    <source>
        <dbReference type="ARBA" id="ARBA00022989"/>
    </source>
</evidence>
<evidence type="ECO:0000256" key="8">
    <source>
        <dbReference type="RuleBase" id="RU366017"/>
    </source>
</evidence>
<dbReference type="EC" id="2.4.1.-" evidence="8"/>
<sequence length="426" mass="49147">MPSKQNLVFIRASQVFILIIVAFCVITTYYIQLRTSFSINNSKAKISVIHDEEGAVTIREEGFIEVNANTFVYSAYWDDRLGPNNSFVRVIGTAPRNSQDLISIVCLVYVKSSSNNGTEVRTTYITITDNHGRQNAGTFFLCHWPADQPPPKQVALRDSRTLQESTRLTVRVRNHINLTKIKDKLGLCVRPFFGYVKSLSELQEFIAVYYMLGVSQFTFYKYELDDRIEKMLYALQKKGISIELLPWNLPTRLFRTTWAGGQYVSIEDCIYRNMYDVNYVAVVDVDEFIFPRNHSTLQAMISSIANENWGSLIFRNAFFCTSKPSDQQTLNSTLPFRTMTYLQHQKNIWPAKKRSKVIVQPTKTIICGIHYVFEHFNNSKEIVISPSVAILHHYRHSVFCRGTLVTDKTALRFKIDLLKCAKRLFQ</sequence>
<organism evidence="9 10">
    <name type="scientific">Limulus polyphemus</name>
    <name type="common">Atlantic horseshoe crab</name>
    <dbReference type="NCBI Taxonomy" id="6850"/>
    <lineage>
        <taxon>Eukaryota</taxon>
        <taxon>Metazoa</taxon>
        <taxon>Ecdysozoa</taxon>
        <taxon>Arthropoda</taxon>
        <taxon>Chelicerata</taxon>
        <taxon>Merostomata</taxon>
        <taxon>Xiphosura</taxon>
        <taxon>Limulidae</taxon>
        <taxon>Limulus</taxon>
    </lineage>
</organism>
<evidence type="ECO:0000256" key="2">
    <source>
        <dbReference type="ARBA" id="ARBA00007647"/>
    </source>
</evidence>
<keyword evidence="3 8" id="KW-0328">Glycosyltransferase</keyword>